<dbReference type="EMBL" id="KQ995750">
    <property type="protein sequence ID" value="KZV45916.1"/>
    <property type="molecule type" value="Genomic_DNA"/>
</dbReference>
<gene>
    <name evidence="2" type="ORF">F511_20512</name>
</gene>
<dbReference type="AlphaFoldDB" id="A0A2Z7CMA7"/>
<name>A0A2Z7CMA7_9LAMI</name>
<sequence length="135" mass="15110">MAVGGMRPCSPYARPTSHSTFPIIVAHLRGWMVVRPRDRPAEAPLFPAWLPEEPAKANTHQGSPNRENKRGAMTQPTITRQCGIQAQRLSWPPHQNSVGPFRHDDSAGRSQRVKGFTFQKNQAQYVCMNAQQSHA</sequence>
<feature type="region of interest" description="Disordered" evidence="1">
    <location>
        <begin position="48"/>
        <end position="74"/>
    </location>
</feature>
<keyword evidence="3" id="KW-1185">Reference proteome</keyword>
<dbReference type="Proteomes" id="UP000250235">
    <property type="component" value="Unassembled WGS sequence"/>
</dbReference>
<feature type="compositionally biased region" description="Polar residues" evidence="1">
    <location>
        <begin position="87"/>
        <end position="98"/>
    </location>
</feature>
<reference evidence="2 3" key="1">
    <citation type="journal article" date="2015" name="Proc. Natl. Acad. Sci. U.S.A.">
        <title>The resurrection genome of Boea hygrometrica: A blueprint for survival of dehydration.</title>
        <authorList>
            <person name="Xiao L."/>
            <person name="Yang G."/>
            <person name="Zhang L."/>
            <person name="Yang X."/>
            <person name="Zhao S."/>
            <person name="Ji Z."/>
            <person name="Zhou Q."/>
            <person name="Hu M."/>
            <person name="Wang Y."/>
            <person name="Chen M."/>
            <person name="Xu Y."/>
            <person name="Jin H."/>
            <person name="Xiao X."/>
            <person name="Hu G."/>
            <person name="Bao F."/>
            <person name="Hu Y."/>
            <person name="Wan P."/>
            <person name="Li L."/>
            <person name="Deng X."/>
            <person name="Kuang T."/>
            <person name="Xiang C."/>
            <person name="Zhu J.K."/>
            <person name="Oliver M.J."/>
            <person name="He Y."/>
        </authorList>
    </citation>
    <scope>NUCLEOTIDE SEQUENCE [LARGE SCALE GENOMIC DNA]</scope>
    <source>
        <strain evidence="3">cv. XS01</strain>
    </source>
</reference>
<evidence type="ECO:0000313" key="3">
    <source>
        <dbReference type="Proteomes" id="UP000250235"/>
    </source>
</evidence>
<feature type="region of interest" description="Disordered" evidence="1">
    <location>
        <begin position="87"/>
        <end position="109"/>
    </location>
</feature>
<proteinExistence type="predicted"/>
<evidence type="ECO:0000256" key="1">
    <source>
        <dbReference type="SAM" id="MobiDB-lite"/>
    </source>
</evidence>
<evidence type="ECO:0000313" key="2">
    <source>
        <dbReference type="EMBL" id="KZV45916.1"/>
    </source>
</evidence>
<protein>
    <submittedName>
        <fullName evidence="2">Uncharacterized protein</fullName>
    </submittedName>
</protein>
<accession>A0A2Z7CMA7</accession>
<organism evidence="2 3">
    <name type="scientific">Dorcoceras hygrometricum</name>
    <dbReference type="NCBI Taxonomy" id="472368"/>
    <lineage>
        <taxon>Eukaryota</taxon>
        <taxon>Viridiplantae</taxon>
        <taxon>Streptophyta</taxon>
        <taxon>Embryophyta</taxon>
        <taxon>Tracheophyta</taxon>
        <taxon>Spermatophyta</taxon>
        <taxon>Magnoliopsida</taxon>
        <taxon>eudicotyledons</taxon>
        <taxon>Gunneridae</taxon>
        <taxon>Pentapetalae</taxon>
        <taxon>asterids</taxon>
        <taxon>lamiids</taxon>
        <taxon>Lamiales</taxon>
        <taxon>Gesneriaceae</taxon>
        <taxon>Didymocarpoideae</taxon>
        <taxon>Trichosporeae</taxon>
        <taxon>Loxocarpinae</taxon>
        <taxon>Dorcoceras</taxon>
    </lineage>
</organism>